<accession>A0A1G9Y9B5</accession>
<dbReference type="EMBL" id="FNGV01000021">
    <property type="protein sequence ID" value="SDN05714.1"/>
    <property type="molecule type" value="Genomic_DNA"/>
</dbReference>
<evidence type="ECO:0000256" key="2">
    <source>
        <dbReference type="ARBA" id="ARBA00023136"/>
    </source>
</evidence>
<evidence type="ECO:0000256" key="1">
    <source>
        <dbReference type="ARBA" id="ARBA00004442"/>
    </source>
</evidence>
<dbReference type="STRING" id="192904.SAMN04488514_12139"/>
<feature type="domain" description="Outer membrane protein beta-barrel" evidence="4">
    <location>
        <begin position="374"/>
        <end position="780"/>
    </location>
</feature>
<dbReference type="PANTHER" id="PTHR40980">
    <property type="entry name" value="PLUG DOMAIN-CONTAINING PROTEIN"/>
    <property type="match status" value="1"/>
</dbReference>
<evidence type="ECO:0000313" key="6">
    <source>
        <dbReference type="Proteomes" id="UP000199440"/>
    </source>
</evidence>
<dbReference type="GO" id="GO:0009279">
    <property type="term" value="C:cell outer membrane"/>
    <property type="evidence" value="ECO:0007669"/>
    <property type="project" value="UniProtKB-SubCell"/>
</dbReference>
<dbReference type="SUPFAM" id="SSF56935">
    <property type="entry name" value="Porins"/>
    <property type="match status" value="1"/>
</dbReference>
<keyword evidence="3" id="KW-0998">Cell outer membrane</keyword>
<name>A0A1G9Y9B5_9FLAO</name>
<keyword evidence="5" id="KW-0675">Receptor</keyword>
<comment type="subcellular location">
    <subcellularLocation>
        <location evidence="1">Cell outer membrane</location>
    </subcellularLocation>
</comment>
<dbReference type="RefSeq" id="WP_089895582.1">
    <property type="nucleotide sequence ID" value="NZ_FNGV01000021.1"/>
</dbReference>
<dbReference type="InterPro" id="IPR036942">
    <property type="entry name" value="Beta-barrel_TonB_sf"/>
</dbReference>
<dbReference type="InterPro" id="IPR008969">
    <property type="entry name" value="CarboxyPept-like_regulatory"/>
</dbReference>
<sequence>MKNLVFLSLFWIATNSFLFSQEYKVSGVVKDSEDLALAHANVFLLAIGDSTMIKGTSADNQGYFEIAGVSRGNYFIKASYIENESELRWVEVNSDIDVASINVGSNAQSLEEVVVTLQKPRLERQVDRMVFRIENTALSDDDIWSVLKRTPSIVVIDNILTIKGTNSVGLLINDRIVNLPDEDIINLLSGTSASNVESIEIITNPPSKYTAEGDMLINIKMKKNLIAGYNGAIYNRYVQGVFPKHTFGMDHYFKGKKTRASINYNFGDSKELAKFTDVTNFFEADEIASVWTAEQEYTKRIKRHNATSFFDYDIDDKTTISFSTIHEWSPKVDRIYDTETSINDPEGPLNSKFNTINNSHEEQLNTSYYLDYVHKMNKKGSEIAINSHYTYYDYERGQMLETDFYDVAGNRTDENDFTTNSEQKLNLFSLQADYSQPLGSSAQIESGIRYASIASKSIISQQGFDQSQTGIDPTLAGRFTYDESIYAAYASFNAKWDKWNIKSGLRAEYTETLGHLDVRPEVNKRTYLELFPSLSVKYALNKNHEFSLQYYRRINRPRYGSVNPFQVFQSNNSVVEGNPDLLPAIRDYIAIEYTFDRSYTAEIFYRNQRDQLRQQVFQDNDANLLRFISTNLDRDVTYGTYFSLNKDITRFWYSYLSFSYYYKENRFTDIYSQQLLDNGLWTWYVRANNGFTLLNDKSLLLDIDFTYFSRLAVGNSRQDPYSKLGIALRKTLWNKKASISIGVDDIFNQGNLFNVRQFNNQYNTSLSRRENRLFTLGFRYKFGNVAIKNNKKSKSIDERDRI</sequence>
<dbReference type="Proteomes" id="UP000199440">
    <property type="component" value="Unassembled WGS sequence"/>
</dbReference>
<keyword evidence="2" id="KW-0472">Membrane</keyword>
<dbReference type="PANTHER" id="PTHR40980:SF4">
    <property type="entry name" value="TONB-DEPENDENT RECEPTOR-LIKE BETA-BARREL DOMAIN-CONTAINING PROTEIN"/>
    <property type="match status" value="1"/>
</dbReference>
<dbReference type="InterPro" id="IPR041700">
    <property type="entry name" value="OMP_b-brl_3"/>
</dbReference>
<evidence type="ECO:0000313" key="5">
    <source>
        <dbReference type="EMBL" id="SDN05714.1"/>
    </source>
</evidence>
<reference evidence="5 6" key="1">
    <citation type="submission" date="2016-10" db="EMBL/GenBank/DDBJ databases">
        <authorList>
            <person name="de Groot N.N."/>
        </authorList>
    </citation>
    <scope>NUCLEOTIDE SEQUENCE [LARGE SCALE GENOMIC DNA]</scope>
    <source>
        <strain evidence="5 6">DSM 19886</strain>
    </source>
</reference>
<proteinExistence type="predicted"/>
<evidence type="ECO:0000259" key="4">
    <source>
        <dbReference type="Pfam" id="PF14905"/>
    </source>
</evidence>
<dbReference type="Gene3D" id="2.40.170.20">
    <property type="entry name" value="TonB-dependent receptor, beta-barrel domain"/>
    <property type="match status" value="1"/>
</dbReference>
<dbReference type="Pfam" id="PF13715">
    <property type="entry name" value="CarbopepD_reg_2"/>
    <property type="match status" value="1"/>
</dbReference>
<protein>
    <submittedName>
        <fullName evidence="5">Outer membrane receptor proteins, mostly Fe transport</fullName>
    </submittedName>
</protein>
<dbReference type="Pfam" id="PF14905">
    <property type="entry name" value="OMP_b-brl_3"/>
    <property type="match status" value="1"/>
</dbReference>
<dbReference type="SUPFAM" id="SSF49464">
    <property type="entry name" value="Carboxypeptidase regulatory domain-like"/>
    <property type="match status" value="1"/>
</dbReference>
<dbReference type="OrthoDB" id="8764943at2"/>
<evidence type="ECO:0000256" key="3">
    <source>
        <dbReference type="ARBA" id="ARBA00023237"/>
    </source>
</evidence>
<dbReference type="AlphaFoldDB" id="A0A1G9Y9B5"/>
<keyword evidence="6" id="KW-1185">Reference proteome</keyword>
<organism evidence="5 6">
    <name type="scientific">Kriegella aquimaris</name>
    <dbReference type="NCBI Taxonomy" id="192904"/>
    <lineage>
        <taxon>Bacteria</taxon>
        <taxon>Pseudomonadati</taxon>
        <taxon>Bacteroidota</taxon>
        <taxon>Flavobacteriia</taxon>
        <taxon>Flavobacteriales</taxon>
        <taxon>Flavobacteriaceae</taxon>
        <taxon>Kriegella</taxon>
    </lineage>
</organism>
<dbReference type="Gene3D" id="2.60.40.1120">
    <property type="entry name" value="Carboxypeptidase-like, regulatory domain"/>
    <property type="match status" value="1"/>
</dbReference>
<gene>
    <name evidence="5" type="ORF">SAMN04488514_12139</name>
</gene>